<gene>
    <name evidence="1" type="ORF">D0Y50_09705</name>
</gene>
<evidence type="ECO:0000313" key="2">
    <source>
        <dbReference type="Proteomes" id="UP000262073"/>
    </source>
</evidence>
<evidence type="ECO:0000313" key="1">
    <source>
        <dbReference type="EMBL" id="AXR06621.1"/>
    </source>
</evidence>
<reference evidence="1 2" key="1">
    <citation type="submission" date="2018-08" db="EMBL/GenBank/DDBJ databases">
        <title>Salinimonas sediminis sp. nov., a piezophilic bacterium isolated from a deep-sea sediment sample from the New Britain Trench.</title>
        <authorList>
            <person name="Cao J."/>
        </authorList>
    </citation>
    <scope>NUCLEOTIDE SEQUENCE [LARGE SCALE GENOMIC DNA]</scope>
    <source>
        <strain evidence="1 2">N102</strain>
    </source>
</reference>
<organism evidence="1 2">
    <name type="scientific">Salinimonas sediminis</name>
    <dbReference type="NCBI Taxonomy" id="2303538"/>
    <lineage>
        <taxon>Bacteria</taxon>
        <taxon>Pseudomonadati</taxon>
        <taxon>Pseudomonadota</taxon>
        <taxon>Gammaproteobacteria</taxon>
        <taxon>Alteromonadales</taxon>
        <taxon>Alteromonadaceae</taxon>
        <taxon>Alteromonas/Salinimonas group</taxon>
        <taxon>Salinimonas</taxon>
    </lineage>
</organism>
<keyword evidence="2" id="KW-1185">Reference proteome</keyword>
<proteinExistence type="predicted"/>
<name>A0A346NM64_9ALTE</name>
<protein>
    <submittedName>
        <fullName evidence="1">Uncharacterized protein</fullName>
    </submittedName>
</protein>
<accession>A0A346NM64</accession>
<dbReference type="EMBL" id="CP031769">
    <property type="protein sequence ID" value="AXR06621.1"/>
    <property type="molecule type" value="Genomic_DNA"/>
</dbReference>
<sequence length="118" mass="13377">MAYEINETHAKTLIEVIAQSSHWKLHPEKRKPFASTEEAFAYVETHNEPLCIRVPVASSDEHLTVKVTSSDDDMVFTNVSFDNPIEKKIHGSHLKLIESTVTEMLNERLPEGQKVASF</sequence>
<dbReference type="KEGG" id="salm:D0Y50_09705"/>
<dbReference type="RefSeq" id="WP_108568067.1">
    <property type="nucleotide sequence ID" value="NZ_CP031769.1"/>
</dbReference>
<dbReference type="Proteomes" id="UP000262073">
    <property type="component" value="Chromosome"/>
</dbReference>
<dbReference type="OrthoDB" id="6332720at2"/>
<dbReference type="AlphaFoldDB" id="A0A346NM64"/>